<comment type="similarity">
    <text evidence="1">Belongs to the ABC transporter superfamily.</text>
</comment>
<keyword evidence="7" id="KW-1185">Reference proteome</keyword>
<dbReference type="PATRIC" id="fig|1544416.3.peg.1829"/>
<sequence>MSAAAGELAERYLLPGRITQVVGDSGSGLTTLAREVTAAQGAGVLVAQDVEGALSGLRETVREEVAFGLEQRGVSRERMSNAVEEVLARLGLSDLAWANPETLSGGQTRRLALARTAVLAAEDTTGITAMICDDPLAGLDAQSRRAVVRLCRDLARRGRALLLVGYEAAPELPGPVLWWDGAELHDRAPQRSLTLPPSVAPGSRRERFRGVQVRRGERFRSGPHDLSVLCGGVTWVRGPNGAGKTSLLRAIAGLDGGSPTVPTGRVALAVQCSRDQVLDTQAERMVGRARVCERWGIDPQVHPLDLGASDLRCVQVLGAAELGRRVLALDEPDVGCDGPGKQRLHQIVAEYIGAGMAVVMTCHDSAFMEQVARYAQVETYDL</sequence>
<dbReference type="EMBL" id="LKST01000003">
    <property type="protein sequence ID" value="KQB83757.1"/>
    <property type="molecule type" value="Genomic_DNA"/>
</dbReference>
<dbReference type="InterPro" id="IPR050095">
    <property type="entry name" value="ECF_ABC_transporter_ATP-bd"/>
</dbReference>
<reference evidence="6 7" key="1">
    <citation type="submission" date="2015-10" db="EMBL/GenBank/DDBJ databases">
        <title>Corynebacteirum lowii and Corynebacterium oculi species nova, derived from human clinical disease and and emended description of Corynebacterium mastiditis.</title>
        <authorList>
            <person name="Bernard K."/>
            <person name="Pacheco A.L."/>
            <person name="Mcdougall C."/>
            <person name="Burtx T."/>
            <person name="Weibe D."/>
            <person name="Tyler S."/>
            <person name="Olson A.B."/>
            <person name="Cnockaert M."/>
            <person name="Eguchi H."/>
            <person name="Kuwahara T."/>
            <person name="Nakayama-Imaohji H."/>
            <person name="Boudewijins M."/>
            <person name="Van Hoecke F."/>
            <person name="Bernier A.-M."/>
            <person name="Vandamme P."/>
        </authorList>
    </citation>
    <scope>NUCLEOTIDE SEQUENCE [LARGE SCALE GENOMIC DNA]</scope>
    <source>
        <strain evidence="6 7">NML 130210</strain>
    </source>
</reference>
<evidence type="ECO:0000259" key="5">
    <source>
        <dbReference type="SMART" id="SM00382"/>
    </source>
</evidence>
<feature type="domain" description="AAA+ ATPase" evidence="5">
    <location>
        <begin position="230"/>
        <end position="378"/>
    </location>
</feature>
<accession>A0A0Q0YMQ5</accession>
<proteinExistence type="inferred from homology"/>
<evidence type="ECO:0000313" key="6">
    <source>
        <dbReference type="EMBL" id="KQB83757.1"/>
    </source>
</evidence>
<dbReference type="Pfam" id="PF00005">
    <property type="entry name" value="ABC_tran"/>
    <property type="match status" value="1"/>
</dbReference>
<keyword evidence="4 6" id="KW-0067">ATP-binding</keyword>
<evidence type="ECO:0000313" key="7">
    <source>
        <dbReference type="Proteomes" id="UP000050517"/>
    </source>
</evidence>
<dbReference type="CDD" id="cd00267">
    <property type="entry name" value="ABC_ATPase"/>
    <property type="match status" value="1"/>
</dbReference>
<keyword evidence="2" id="KW-0813">Transport</keyword>
<name>A0A0Q0YMQ5_9CORY</name>
<dbReference type="GO" id="GO:0043190">
    <property type="term" value="C:ATP-binding cassette (ABC) transporter complex"/>
    <property type="evidence" value="ECO:0007669"/>
    <property type="project" value="TreeGrafter"/>
</dbReference>
<dbReference type="GO" id="GO:0042626">
    <property type="term" value="F:ATPase-coupled transmembrane transporter activity"/>
    <property type="evidence" value="ECO:0007669"/>
    <property type="project" value="TreeGrafter"/>
</dbReference>
<dbReference type="InterPro" id="IPR003439">
    <property type="entry name" value="ABC_transporter-like_ATP-bd"/>
</dbReference>
<dbReference type="InterPro" id="IPR003593">
    <property type="entry name" value="AAA+_ATPase"/>
</dbReference>
<dbReference type="Gene3D" id="3.40.50.300">
    <property type="entry name" value="P-loop containing nucleotide triphosphate hydrolases"/>
    <property type="match status" value="3"/>
</dbReference>
<dbReference type="SUPFAM" id="SSF52540">
    <property type="entry name" value="P-loop containing nucleoside triphosphate hydrolases"/>
    <property type="match status" value="2"/>
</dbReference>
<protein>
    <submittedName>
        <fullName evidence="6">Putative HMP/thiamine import ATP-binding protein YkoD</fullName>
        <ecNumber evidence="6">3.6.3.-</ecNumber>
    </submittedName>
</protein>
<comment type="caution">
    <text evidence="6">The sequence shown here is derived from an EMBL/GenBank/DDBJ whole genome shotgun (WGS) entry which is preliminary data.</text>
</comment>
<dbReference type="Proteomes" id="UP000050517">
    <property type="component" value="Unassembled WGS sequence"/>
</dbReference>
<dbReference type="AlphaFoldDB" id="A0A0Q0YMQ5"/>
<evidence type="ECO:0000256" key="4">
    <source>
        <dbReference type="ARBA" id="ARBA00022840"/>
    </source>
</evidence>
<dbReference type="SMART" id="SM00382">
    <property type="entry name" value="AAA"/>
    <property type="match status" value="2"/>
</dbReference>
<dbReference type="PANTHER" id="PTHR43553">
    <property type="entry name" value="HEAVY METAL TRANSPORTER"/>
    <property type="match status" value="1"/>
</dbReference>
<evidence type="ECO:0000256" key="2">
    <source>
        <dbReference type="ARBA" id="ARBA00022448"/>
    </source>
</evidence>
<evidence type="ECO:0000256" key="3">
    <source>
        <dbReference type="ARBA" id="ARBA00022741"/>
    </source>
</evidence>
<dbReference type="EC" id="3.6.3.-" evidence="6"/>
<keyword evidence="6" id="KW-0378">Hydrolase</keyword>
<organism evidence="6 7">
    <name type="scientific">Corynebacterium oculi</name>
    <dbReference type="NCBI Taxonomy" id="1544416"/>
    <lineage>
        <taxon>Bacteria</taxon>
        <taxon>Bacillati</taxon>
        <taxon>Actinomycetota</taxon>
        <taxon>Actinomycetes</taxon>
        <taxon>Mycobacteriales</taxon>
        <taxon>Corynebacteriaceae</taxon>
        <taxon>Corynebacterium</taxon>
    </lineage>
</organism>
<gene>
    <name evidence="6" type="primary">ykoD_3</name>
    <name evidence="6" type="ORF">Cocul_01829</name>
</gene>
<feature type="domain" description="AAA+ ATPase" evidence="5">
    <location>
        <begin position="15"/>
        <end position="170"/>
    </location>
</feature>
<keyword evidence="3" id="KW-0547">Nucleotide-binding</keyword>
<dbReference type="RefSeq" id="WP_055122904.1">
    <property type="nucleotide sequence ID" value="NZ_LKST01000003.1"/>
</dbReference>
<dbReference type="GO" id="GO:0005524">
    <property type="term" value="F:ATP binding"/>
    <property type="evidence" value="ECO:0007669"/>
    <property type="project" value="UniProtKB-KW"/>
</dbReference>
<dbReference type="STRING" id="1544416.Cocul_01829"/>
<dbReference type="GO" id="GO:0016887">
    <property type="term" value="F:ATP hydrolysis activity"/>
    <property type="evidence" value="ECO:0007669"/>
    <property type="project" value="InterPro"/>
</dbReference>
<evidence type="ECO:0000256" key="1">
    <source>
        <dbReference type="ARBA" id="ARBA00005417"/>
    </source>
</evidence>
<dbReference type="OrthoDB" id="501320at2"/>
<dbReference type="InterPro" id="IPR027417">
    <property type="entry name" value="P-loop_NTPase"/>
</dbReference>